<dbReference type="AlphaFoldDB" id="A0A7R8UFP5"/>
<dbReference type="InterPro" id="IPR043158">
    <property type="entry name" value="Wnt_C"/>
</dbReference>
<comment type="similarity">
    <text evidence="2 10">Belongs to the Wnt family.</text>
</comment>
<dbReference type="GO" id="GO:0005125">
    <property type="term" value="F:cytokine activity"/>
    <property type="evidence" value="ECO:0007669"/>
    <property type="project" value="TreeGrafter"/>
</dbReference>
<dbReference type="PANTHER" id="PTHR12027">
    <property type="entry name" value="WNT RELATED"/>
    <property type="match status" value="1"/>
</dbReference>
<keyword evidence="6 10" id="KW-0879">Wnt signaling pathway</keyword>
<dbReference type="InParanoid" id="A0A7R8UFP5"/>
<dbReference type="Proteomes" id="UP000594454">
    <property type="component" value="Chromosome 1"/>
</dbReference>
<sequence>MPITGSGWAEGTNVILDPHTICNKTRRLRGRLAEICKDKVLMAEIINGIDLGFQECKFQFSNLRWNCTTLRRSIRKILMKDTRETAFVNAITAAGVTYQVTRAYTKGIIGDYALPNKKGAQQRKNYVGLNNITANTIPNSKRGKQNNGRVQNRKQRLRGDGKAGSHKKPPPPPPPNPQLAKQIRDQWKWSGRDENVNVGFRKAREFLDARYRRRRSDIKTLVKLHNNRVGRLAVRDHMQKRCKCHGLSGSCTVKFCWKALPNFREVGYRLMEHYEGATKVIARNDGIGFMPEGPATIKPPSKHDLVYTDESPDFCVNNPKTGSLGTVNRKCNATSAGVDGCDLLCCDRGHYKLTLYQKVSCNCRLEKLCKIHCDECPQKVVENYCH</sequence>
<keyword evidence="5" id="KW-0272">Extracellular matrix</keyword>
<feature type="region of interest" description="Disordered" evidence="11">
    <location>
        <begin position="134"/>
        <end position="180"/>
    </location>
</feature>
<keyword evidence="3 10" id="KW-0217">Developmental protein</keyword>
<dbReference type="Gene3D" id="3.30.2460.20">
    <property type="match status" value="1"/>
</dbReference>
<name>A0A7R8UFP5_HERIL</name>
<dbReference type="GO" id="GO:0005615">
    <property type="term" value="C:extracellular space"/>
    <property type="evidence" value="ECO:0007669"/>
    <property type="project" value="TreeGrafter"/>
</dbReference>
<evidence type="ECO:0000256" key="6">
    <source>
        <dbReference type="ARBA" id="ARBA00022687"/>
    </source>
</evidence>
<dbReference type="PRINTS" id="PR01349">
    <property type="entry name" value="WNTPROTEIN"/>
</dbReference>
<evidence type="ECO:0000256" key="3">
    <source>
        <dbReference type="ARBA" id="ARBA00022473"/>
    </source>
</evidence>
<protein>
    <recommendedName>
        <fullName evidence="10">Protein Wnt</fullName>
    </recommendedName>
</protein>
<dbReference type="GO" id="GO:0005109">
    <property type="term" value="F:frizzled binding"/>
    <property type="evidence" value="ECO:0007669"/>
    <property type="project" value="TreeGrafter"/>
</dbReference>
<keyword evidence="4" id="KW-0964">Secreted</keyword>
<evidence type="ECO:0000256" key="9">
    <source>
        <dbReference type="ARBA" id="ARBA00023288"/>
    </source>
</evidence>
<dbReference type="InterPro" id="IPR005817">
    <property type="entry name" value="Wnt"/>
</dbReference>
<gene>
    <name evidence="12" type="ORF">HERILL_LOCUS3164</name>
</gene>
<evidence type="ECO:0000256" key="5">
    <source>
        <dbReference type="ARBA" id="ARBA00022530"/>
    </source>
</evidence>
<evidence type="ECO:0000313" key="13">
    <source>
        <dbReference type="Proteomes" id="UP000594454"/>
    </source>
</evidence>
<comment type="function">
    <text evidence="10">Ligand for members of the frizzled family of seven transmembrane receptors.</text>
</comment>
<evidence type="ECO:0000313" key="12">
    <source>
        <dbReference type="EMBL" id="CAD7079985.1"/>
    </source>
</evidence>
<accession>A0A7R8UFP5</accession>
<dbReference type="FunCoup" id="A0A7R8UFP5">
    <property type="interactions" value="174"/>
</dbReference>
<dbReference type="GO" id="GO:0060070">
    <property type="term" value="P:canonical Wnt signaling pathway"/>
    <property type="evidence" value="ECO:0007669"/>
    <property type="project" value="TreeGrafter"/>
</dbReference>
<organism evidence="12 13">
    <name type="scientific">Hermetia illucens</name>
    <name type="common">Black soldier fly</name>
    <dbReference type="NCBI Taxonomy" id="343691"/>
    <lineage>
        <taxon>Eukaryota</taxon>
        <taxon>Metazoa</taxon>
        <taxon>Ecdysozoa</taxon>
        <taxon>Arthropoda</taxon>
        <taxon>Hexapoda</taxon>
        <taxon>Insecta</taxon>
        <taxon>Pterygota</taxon>
        <taxon>Neoptera</taxon>
        <taxon>Endopterygota</taxon>
        <taxon>Diptera</taxon>
        <taxon>Brachycera</taxon>
        <taxon>Stratiomyomorpha</taxon>
        <taxon>Stratiomyidae</taxon>
        <taxon>Hermetiinae</taxon>
        <taxon>Hermetia</taxon>
    </lineage>
</organism>
<keyword evidence="9" id="KW-0449">Lipoprotein</keyword>
<dbReference type="GO" id="GO:0030182">
    <property type="term" value="P:neuron differentiation"/>
    <property type="evidence" value="ECO:0007669"/>
    <property type="project" value="TreeGrafter"/>
</dbReference>
<dbReference type="SMART" id="SM00097">
    <property type="entry name" value="WNT1"/>
    <property type="match status" value="1"/>
</dbReference>
<evidence type="ECO:0000256" key="7">
    <source>
        <dbReference type="ARBA" id="ARBA00023157"/>
    </source>
</evidence>
<reference evidence="12 13" key="1">
    <citation type="submission" date="2020-11" db="EMBL/GenBank/DDBJ databases">
        <authorList>
            <person name="Wallbank WR R."/>
            <person name="Pardo Diaz C."/>
            <person name="Kozak K."/>
            <person name="Martin S."/>
            <person name="Jiggins C."/>
            <person name="Moest M."/>
            <person name="Warren A I."/>
            <person name="Generalovic N T."/>
            <person name="Byers J.R.P. K."/>
            <person name="Montejo-Kovacevich G."/>
            <person name="Yen C E."/>
        </authorList>
    </citation>
    <scope>NUCLEOTIDE SEQUENCE [LARGE SCALE GENOMIC DNA]</scope>
</reference>
<dbReference type="PROSITE" id="PS00246">
    <property type="entry name" value="WNT1"/>
    <property type="match status" value="1"/>
</dbReference>
<dbReference type="Pfam" id="PF00110">
    <property type="entry name" value="wnt"/>
    <property type="match status" value="1"/>
</dbReference>
<comment type="subcellular location">
    <subcellularLocation>
        <location evidence="1 10">Secreted</location>
        <location evidence="1 10">Extracellular space</location>
        <location evidence="1 10">Extracellular matrix</location>
    </subcellularLocation>
</comment>
<dbReference type="PANTHER" id="PTHR12027:SF72">
    <property type="entry name" value="PROTEIN WNT-6"/>
    <property type="match status" value="1"/>
</dbReference>
<keyword evidence="13" id="KW-1185">Reference proteome</keyword>
<evidence type="ECO:0000256" key="11">
    <source>
        <dbReference type="SAM" id="MobiDB-lite"/>
    </source>
</evidence>
<keyword evidence="7" id="KW-1015">Disulfide bond</keyword>
<dbReference type="EMBL" id="LR899009">
    <property type="protein sequence ID" value="CAD7079985.1"/>
    <property type="molecule type" value="Genomic_DNA"/>
</dbReference>
<evidence type="ECO:0000256" key="10">
    <source>
        <dbReference type="RuleBase" id="RU003500"/>
    </source>
</evidence>
<keyword evidence="8" id="KW-0325">Glycoprotein</keyword>
<dbReference type="GO" id="GO:0045165">
    <property type="term" value="P:cell fate commitment"/>
    <property type="evidence" value="ECO:0007669"/>
    <property type="project" value="TreeGrafter"/>
</dbReference>
<evidence type="ECO:0000256" key="1">
    <source>
        <dbReference type="ARBA" id="ARBA00004498"/>
    </source>
</evidence>
<dbReference type="OrthoDB" id="5945655at2759"/>
<proteinExistence type="inferred from homology"/>
<feature type="compositionally biased region" description="Polar residues" evidence="11">
    <location>
        <begin position="134"/>
        <end position="150"/>
    </location>
</feature>
<dbReference type="InterPro" id="IPR018161">
    <property type="entry name" value="Wnt_CS"/>
</dbReference>
<evidence type="ECO:0000256" key="2">
    <source>
        <dbReference type="ARBA" id="ARBA00005683"/>
    </source>
</evidence>
<evidence type="ECO:0000256" key="8">
    <source>
        <dbReference type="ARBA" id="ARBA00023180"/>
    </source>
</evidence>
<evidence type="ECO:0000256" key="4">
    <source>
        <dbReference type="ARBA" id="ARBA00022525"/>
    </source>
</evidence>